<feature type="region of interest" description="Disordered" evidence="1">
    <location>
        <begin position="98"/>
        <end position="145"/>
    </location>
</feature>
<dbReference type="Proteomes" id="UP000465609">
    <property type="component" value="Chromosome"/>
</dbReference>
<accession>A0ABM7IJM5</accession>
<feature type="compositionally biased region" description="Basic and acidic residues" evidence="1">
    <location>
        <begin position="102"/>
        <end position="115"/>
    </location>
</feature>
<dbReference type="EMBL" id="AP022577">
    <property type="protein sequence ID" value="BBX86802.1"/>
    <property type="molecule type" value="Genomic_DNA"/>
</dbReference>
<feature type="compositionally biased region" description="Polar residues" evidence="1">
    <location>
        <begin position="129"/>
        <end position="138"/>
    </location>
</feature>
<evidence type="ECO:0000313" key="3">
    <source>
        <dbReference type="Proteomes" id="UP000465609"/>
    </source>
</evidence>
<sequence>MQYVTVSACRTSEFPDPRTGESDSWQTRGVSVHVGRWARLNAADASTLRRVAPGRASAQLAARAQSTALQYGPIVELDVPVKEGKTMVIDESALLTIPGTTPEDRESSARQKPFADKTFQTAGCHRSPAQRQAASYPTNRRLHHG</sequence>
<evidence type="ECO:0000313" key="2">
    <source>
        <dbReference type="EMBL" id="BBX86802.1"/>
    </source>
</evidence>
<reference evidence="2 3" key="1">
    <citation type="journal article" date="2019" name="Emerg. Microbes Infect.">
        <title>Comprehensive subspecies identification of 175 nontuberculous mycobacteria species based on 7547 genomic profiles.</title>
        <authorList>
            <person name="Matsumoto Y."/>
            <person name="Kinjo T."/>
            <person name="Motooka D."/>
            <person name="Nabeya D."/>
            <person name="Jung N."/>
            <person name="Uechi K."/>
            <person name="Horii T."/>
            <person name="Iida T."/>
            <person name="Fujita J."/>
            <person name="Nakamura S."/>
        </authorList>
    </citation>
    <scope>NUCLEOTIDE SEQUENCE [LARGE SCALE GENOMIC DNA]</scope>
    <source>
        <strain evidence="2 3">JCM 15296</strain>
    </source>
</reference>
<evidence type="ECO:0000256" key="1">
    <source>
        <dbReference type="SAM" id="MobiDB-lite"/>
    </source>
</evidence>
<keyword evidence="3" id="KW-1185">Reference proteome</keyword>
<gene>
    <name evidence="2" type="ORF">MAUB_46750</name>
</gene>
<organism evidence="2 3">
    <name type="scientific">Mycolicibacterium aubagnense</name>
    <dbReference type="NCBI Taxonomy" id="319707"/>
    <lineage>
        <taxon>Bacteria</taxon>
        <taxon>Bacillati</taxon>
        <taxon>Actinomycetota</taxon>
        <taxon>Actinomycetes</taxon>
        <taxon>Mycobacteriales</taxon>
        <taxon>Mycobacteriaceae</taxon>
        <taxon>Mycolicibacterium</taxon>
    </lineage>
</organism>
<name>A0ABM7IJM5_9MYCO</name>
<proteinExistence type="predicted"/>
<protein>
    <submittedName>
        <fullName evidence="2">Uncharacterized protein</fullName>
    </submittedName>
</protein>